<accession>A0A418MBK9</accession>
<dbReference type="Gene3D" id="1.10.606.10">
    <property type="entry name" value="Vanadium-containing Chloroperoxidase, domain 2"/>
    <property type="match status" value="1"/>
</dbReference>
<proteinExistence type="predicted"/>
<gene>
    <name evidence="1" type="ORF">DYU11_12330</name>
</gene>
<reference evidence="1 2" key="1">
    <citation type="submission" date="2018-08" db="EMBL/GenBank/DDBJ databases">
        <title>Fibrisoma montanum sp. nov., isolated from Danxia mountain soil.</title>
        <authorList>
            <person name="Huang Y."/>
        </authorList>
    </citation>
    <scope>NUCLEOTIDE SEQUENCE [LARGE SCALE GENOMIC DNA]</scope>
    <source>
        <strain evidence="1 2">HYT19</strain>
    </source>
</reference>
<evidence type="ECO:0000313" key="2">
    <source>
        <dbReference type="Proteomes" id="UP000283523"/>
    </source>
</evidence>
<dbReference type="OrthoDB" id="7793240at2"/>
<dbReference type="InterPro" id="IPR052559">
    <property type="entry name" value="V-haloperoxidase"/>
</dbReference>
<dbReference type="AlphaFoldDB" id="A0A418MBK9"/>
<keyword evidence="1" id="KW-0560">Oxidoreductase</keyword>
<dbReference type="GO" id="GO:0004601">
    <property type="term" value="F:peroxidase activity"/>
    <property type="evidence" value="ECO:0007669"/>
    <property type="project" value="UniProtKB-KW"/>
</dbReference>
<comment type="caution">
    <text evidence="1">The sequence shown here is derived from an EMBL/GenBank/DDBJ whole genome shotgun (WGS) entry which is preliminary data.</text>
</comment>
<keyword evidence="1" id="KW-0575">Peroxidase</keyword>
<dbReference type="CDD" id="cd03398">
    <property type="entry name" value="PAP2_haloperoxidase"/>
    <property type="match status" value="1"/>
</dbReference>
<sequence length="611" mass="68693">MKNRRLASHLLRYEAADVAYNRPHPYHRSNGEENRYRIVGGDGKSYPSYLAAFTKGMQHDDNGFLVKPESDAYPFFIRACDKGDLESIQALALNERVKPADATPAKPANDWRSKIALDADAKVRGWESMGAGLTYDLEGPDAQAVTIPPAPVLDSEELIAEMAELYWMALCRDIPFTDFDTNNSKINQAVADLNSLNWFKNKSFYGLQPYQALRKRGYFAQNEFEAYSPKTIFRGNVKGDDIGLYISQFLYVGNKSLGSSTVSFGADQGLISYGSTTIDQRVRTAKPKLDYMTTWEQWLDVQNGANLRELEQYENVDNDNNINRENGYRFIWTPRDLCTWVHYDALHQAYFNACLILLGINAPVDPGLPFRLPDSVDKQTGFAQFGGPHILNLVSEVATRALKAVRYQKYNVHRRARPEVVAGWIHRYASGHTNNLDIMKNPTTILQGLGLWPELQAYNQSQNQKADRKTDPSATSPSFLLPMPFVEGSPMHPSYGSGHATVAGACVTILKAFFDEGFELPFAYKPTQQGRKLEVDMANKGKLTVENELNKLAANVAFGRDWSGVHYWSDQIESLRLGEQIALGILEEQKLQYGENFSMNVPLFDGTSVRI</sequence>
<name>A0A418MBK9_9BACT</name>
<dbReference type="PANTHER" id="PTHR34599">
    <property type="entry name" value="PEROXIDASE-RELATED"/>
    <property type="match status" value="1"/>
</dbReference>
<evidence type="ECO:0000313" key="1">
    <source>
        <dbReference type="EMBL" id="RIV23755.1"/>
    </source>
</evidence>
<dbReference type="EMBL" id="QXED01000003">
    <property type="protein sequence ID" value="RIV23755.1"/>
    <property type="molecule type" value="Genomic_DNA"/>
</dbReference>
<keyword evidence="2" id="KW-1185">Reference proteome</keyword>
<dbReference type="RefSeq" id="WP_119667971.1">
    <property type="nucleotide sequence ID" value="NZ_QXED01000003.1"/>
</dbReference>
<dbReference type="PANTHER" id="PTHR34599:SF1">
    <property type="entry name" value="PHOSPHATIDIC ACID PHOSPHATASE TYPE 2_HALOPEROXIDASE DOMAIN-CONTAINING PROTEIN"/>
    <property type="match status" value="1"/>
</dbReference>
<dbReference type="Proteomes" id="UP000283523">
    <property type="component" value="Unassembled WGS sequence"/>
</dbReference>
<protein>
    <submittedName>
        <fullName evidence="1">Bromoperoxidase</fullName>
    </submittedName>
</protein>
<dbReference type="InterPro" id="IPR036938">
    <property type="entry name" value="PAP2/HPO_sf"/>
</dbReference>
<organism evidence="1 2">
    <name type="scientific">Fibrisoma montanum</name>
    <dbReference type="NCBI Taxonomy" id="2305895"/>
    <lineage>
        <taxon>Bacteria</taxon>
        <taxon>Pseudomonadati</taxon>
        <taxon>Bacteroidota</taxon>
        <taxon>Cytophagia</taxon>
        <taxon>Cytophagales</taxon>
        <taxon>Spirosomataceae</taxon>
        <taxon>Fibrisoma</taxon>
    </lineage>
</organism>
<dbReference type="InterPro" id="IPR016119">
    <property type="entry name" value="Br/Cl_peroxidase_C"/>
</dbReference>
<dbReference type="SUPFAM" id="SSF48317">
    <property type="entry name" value="Acid phosphatase/Vanadium-dependent haloperoxidase"/>
    <property type="match status" value="1"/>
</dbReference>